<dbReference type="GO" id="GO:0015074">
    <property type="term" value="P:DNA integration"/>
    <property type="evidence" value="ECO:0007669"/>
    <property type="project" value="InterPro"/>
</dbReference>
<dbReference type="AlphaFoldDB" id="A0A0F9R1A2"/>
<dbReference type="EMBL" id="LAZR01001217">
    <property type="protein sequence ID" value="KKN48534.1"/>
    <property type="molecule type" value="Genomic_DNA"/>
</dbReference>
<gene>
    <name evidence="2" type="ORF">LCGC14_0652270</name>
</gene>
<dbReference type="GO" id="GO:0006310">
    <property type="term" value="P:DNA recombination"/>
    <property type="evidence" value="ECO:0007669"/>
    <property type="project" value="UniProtKB-KW"/>
</dbReference>
<dbReference type="SUPFAM" id="SSF56349">
    <property type="entry name" value="DNA breaking-rejoining enzymes"/>
    <property type="match status" value="1"/>
</dbReference>
<evidence type="ECO:0008006" key="3">
    <source>
        <dbReference type="Google" id="ProtNLM"/>
    </source>
</evidence>
<comment type="caution">
    <text evidence="2">The sequence shown here is derived from an EMBL/GenBank/DDBJ whole genome shotgun (WGS) entry which is preliminary data.</text>
</comment>
<name>A0A0F9R1A2_9ZZZZ</name>
<organism evidence="2">
    <name type="scientific">marine sediment metagenome</name>
    <dbReference type="NCBI Taxonomy" id="412755"/>
    <lineage>
        <taxon>unclassified sequences</taxon>
        <taxon>metagenomes</taxon>
        <taxon>ecological metagenomes</taxon>
    </lineage>
</organism>
<dbReference type="GO" id="GO:0003677">
    <property type="term" value="F:DNA binding"/>
    <property type="evidence" value="ECO:0007669"/>
    <property type="project" value="InterPro"/>
</dbReference>
<sequence>AIHTGGKSMEILNLRHKDIDIERSTINFAIVKQRAAKKKFMASGRSRGFFVASNFIKEYKSFVRGKRINPEAYIFLNNEKLPKNYNTLNNQARRPHFIAKFVGYSQLFKRKLQKTDIEDWYNFSLHNLRKTYGMWIRTFNIEMPELCYRMGHDIDTYIAHYGSSLIFTPDEKRKISKIMGDVK</sequence>
<evidence type="ECO:0000313" key="2">
    <source>
        <dbReference type="EMBL" id="KKN48534.1"/>
    </source>
</evidence>
<keyword evidence="1" id="KW-0233">DNA recombination</keyword>
<feature type="non-terminal residue" evidence="2">
    <location>
        <position position="1"/>
    </location>
</feature>
<dbReference type="Gene3D" id="1.10.443.10">
    <property type="entry name" value="Intergrase catalytic core"/>
    <property type="match status" value="1"/>
</dbReference>
<reference evidence="2" key="1">
    <citation type="journal article" date="2015" name="Nature">
        <title>Complex archaea that bridge the gap between prokaryotes and eukaryotes.</title>
        <authorList>
            <person name="Spang A."/>
            <person name="Saw J.H."/>
            <person name="Jorgensen S.L."/>
            <person name="Zaremba-Niedzwiedzka K."/>
            <person name="Martijn J."/>
            <person name="Lind A.E."/>
            <person name="van Eijk R."/>
            <person name="Schleper C."/>
            <person name="Guy L."/>
            <person name="Ettema T.J."/>
        </authorList>
    </citation>
    <scope>NUCLEOTIDE SEQUENCE</scope>
</reference>
<protein>
    <recommendedName>
        <fullName evidence="3">Tyr recombinase domain-containing protein</fullName>
    </recommendedName>
</protein>
<accession>A0A0F9R1A2</accession>
<proteinExistence type="predicted"/>
<evidence type="ECO:0000256" key="1">
    <source>
        <dbReference type="ARBA" id="ARBA00023172"/>
    </source>
</evidence>
<dbReference type="InterPro" id="IPR013762">
    <property type="entry name" value="Integrase-like_cat_sf"/>
</dbReference>
<dbReference type="InterPro" id="IPR011010">
    <property type="entry name" value="DNA_brk_join_enz"/>
</dbReference>